<keyword evidence="3" id="KW-0238">DNA-binding</keyword>
<dbReference type="Proteomes" id="UP000887567">
    <property type="component" value="Unplaced"/>
</dbReference>
<feature type="compositionally biased region" description="Polar residues" evidence="6">
    <location>
        <begin position="10"/>
        <end position="27"/>
    </location>
</feature>
<evidence type="ECO:0000256" key="4">
    <source>
        <dbReference type="ARBA" id="ARBA00023163"/>
    </source>
</evidence>
<sequence>MADEEDSVEEWNTGQNEQLSPMMQASVQAMVDFAQNNDSGCIKEEPSSPDEQFRNYNNEDNDDPETMEAKQNRRVAHSVAEQKRRDAIRKGYDDLQMVVPLCHQQNGAAGSQKPSKAVILQKTIDYIGYMINEKKKNDEELEKLRKEVMAFRIMKANYESIAIAHQNQPNPGQQAVPEQIKFNVFKQVMEKQFATFDSTVNITDFDSLSSGTFNWLEEYCQPQYFTESVLRYLRDLSDQGLLQS</sequence>
<dbReference type="Gene3D" id="4.10.280.10">
    <property type="entry name" value="Helix-loop-helix DNA-binding domain"/>
    <property type="match status" value="1"/>
</dbReference>
<dbReference type="AlphaFoldDB" id="A0A913WS25"/>
<dbReference type="PROSITE" id="PS50888">
    <property type="entry name" value="BHLH"/>
    <property type="match status" value="1"/>
</dbReference>
<evidence type="ECO:0000313" key="9">
    <source>
        <dbReference type="Proteomes" id="UP000887567"/>
    </source>
</evidence>
<dbReference type="GeneID" id="110232403"/>
<dbReference type="SMART" id="SM00353">
    <property type="entry name" value="HLH"/>
    <property type="match status" value="1"/>
</dbReference>
<reference evidence="8" key="1">
    <citation type="submission" date="2022-11" db="UniProtKB">
        <authorList>
            <consortium name="EnsemblMetazoa"/>
        </authorList>
    </citation>
    <scope>IDENTIFICATION</scope>
</reference>
<keyword evidence="5" id="KW-0539">Nucleus</keyword>
<name>A0A913WS25_EXADI</name>
<feature type="region of interest" description="Disordered" evidence="6">
    <location>
        <begin position="1"/>
        <end position="82"/>
    </location>
</feature>
<keyword evidence="4" id="KW-0804">Transcription</keyword>
<dbReference type="Pfam" id="PF00010">
    <property type="entry name" value="HLH"/>
    <property type="match status" value="1"/>
</dbReference>
<dbReference type="InterPro" id="IPR011598">
    <property type="entry name" value="bHLH_dom"/>
</dbReference>
<keyword evidence="2" id="KW-0805">Transcription regulation</keyword>
<comment type="subcellular location">
    <subcellularLocation>
        <location evidence="1">Nucleus</location>
    </subcellularLocation>
</comment>
<dbReference type="GO" id="GO:0046983">
    <property type="term" value="F:protein dimerization activity"/>
    <property type="evidence" value="ECO:0007669"/>
    <property type="project" value="InterPro"/>
</dbReference>
<dbReference type="RefSeq" id="XP_020893250.1">
    <property type="nucleotide sequence ID" value="XM_021037591.2"/>
</dbReference>
<dbReference type="InterPro" id="IPR036638">
    <property type="entry name" value="HLH_DNA-bd_sf"/>
</dbReference>
<evidence type="ECO:0000259" key="7">
    <source>
        <dbReference type="PROSITE" id="PS50888"/>
    </source>
</evidence>
<organism evidence="8 9">
    <name type="scientific">Exaiptasia diaphana</name>
    <name type="common">Tropical sea anemone</name>
    <name type="synonym">Aiptasia pulchella</name>
    <dbReference type="NCBI Taxonomy" id="2652724"/>
    <lineage>
        <taxon>Eukaryota</taxon>
        <taxon>Metazoa</taxon>
        <taxon>Cnidaria</taxon>
        <taxon>Anthozoa</taxon>
        <taxon>Hexacorallia</taxon>
        <taxon>Actiniaria</taxon>
        <taxon>Aiptasiidae</taxon>
        <taxon>Exaiptasia</taxon>
    </lineage>
</organism>
<feature type="domain" description="BHLH" evidence="7">
    <location>
        <begin position="72"/>
        <end position="130"/>
    </location>
</feature>
<evidence type="ECO:0000313" key="8">
    <source>
        <dbReference type="EnsemblMetazoa" id="XP_020893250.1"/>
    </source>
</evidence>
<proteinExistence type="predicted"/>
<dbReference type="GO" id="GO:0005634">
    <property type="term" value="C:nucleus"/>
    <property type="evidence" value="ECO:0007669"/>
    <property type="project" value="UniProtKB-SubCell"/>
</dbReference>
<dbReference type="GO" id="GO:0000981">
    <property type="term" value="F:DNA-binding transcription factor activity, RNA polymerase II-specific"/>
    <property type="evidence" value="ECO:0007669"/>
    <property type="project" value="TreeGrafter"/>
</dbReference>
<protein>
    <recommendedName>
        <fullName evidence="7">BHLH domain-containing protein</fullName>
    </recommendedName>
</protein>
<dbReference type="PANTHER" id="PTHR15741:SF25">
    <property type="entry name" value="MAX-LIKE PROTEIN X"/>
    <property type="match status" value="1"/>
</dbReference>
<evidence type="ECO:0000256" key="5">
    <source>
        <dbReference type="ARBA" id="ARBA00023242"/>
    </source>
</evidence>
<evidence type="ECO:0000256" key="3">
    <source>
        <dbReference type="ARBA" id="ARBA00023125"/>
    </source>
</evidence>
<evidence type="ECO:0000256" key="1">
    <source>
        <dbReference type="ARBA" id="ARBA00004123"/>
    </source>
</evidence>
<accession>A0A913WS25</accession>
<dbReference type="CDD" id="cd19687">
    <property type="entry name" value="bHLHzip_Mlx"/>
    <property type="match status" value="1"/>
</dbReference>
<dbReference type="EnsemblMetazoa" id="XM_021037591.2">
    <property type="protein sequence ID" value="XP_020893250.1"/>
    <property type="gene ID" value="LOC110232403"/>
</dbReference>
<evidence type="ECO:0000256" key="6">
    <source>
        <dbReference type="SAM" id="MobiDB-lite"/>
    </source>
</evidence>
<dbReference type="OMA" id="SEYEQMA"/>
<dbReference type="GO" id="GO:0000978">
    <property type="term" value="F:RNA polymerase II cis-regulatory region sequence-specific DNA binding"/>
    <property type="evidence" value="ECO:0007669"/>
    <property type="project" value="TreeGrafter"/>
</dbReference>
<evidence type="ECO:0000256" key="2">
    <source>
        <dbReference type="ARBA" id="ARBA00023015"/>
    </source>
</evidence>
<keyword evidence="9" id="KW-1185">Reference proteome</keyword>
<dbReference type="SUPFAM" id="SSF47459">
    <property type="entry name" value="HLH, helix-loop-helix DNA-binding domain"/>
    <property type="match status" value="1"/>
</dbReference>
<dbReference type="OrthoDB" id="5778525at2759"/>
<dbReference type="PANTHER" id="PTHR15741">
    <property type="entry name" value="BASIC HELIX-LOOP-HELIX ZIP TRANSCRIPTION FACTOR"/>
    <property type="match status" value="1"/>
</dbReference>
<dbReference type="KEGG" id="epa:110232403"/>
<dbReference type="InterPro" id="IPR052207">
    <property type="entry name" value="Max-like/E-box_TFs"/>
</dbReference>